<dbReference type="EMBL" id="JBBPBN010000005">
    <property type="protein sequence ID" value="KAK9037329.1"/>
    <property type="molecule type" value="Genomic_DNA"/>
</dbReference>
<protein>
    <submittedName>
        <fullName evidence="1">Uncharacterized protein</fullName>
    </submittedName>
</protein>
<dbReference type="SUPFAM" id="SSF56219">
    <property type="entry name" value="DNase I-like"/>
    <property type="match status" value="1"/>
</dbReference>
<evidence type="ECO:0000313" key="1">
    <source>
        <dbReference type="EMBL" id="KAK9037329.1"/>
    </source>
</evidence>
<evidence type="ECO:0000313" key="2">
    <source>
        <dbReference type="Proteomes" id="UP001396334"/>
    </source>
</evidence>
<accession>A0ABR2TJC4</accession>
<reference evidence="1 2" key="1">
    <citation type="journal article" date="2024" name="G3 (Bethesda)">
        <title>Genome assembly of Hibiscus sabdariffa L. provides insights into metabolisms of medicinal natural products.</title>
        <authorList>
            <person name="Kim T."/>
        </authorList>
    </citation>
    <scope>NUCLEOTIDE SEQUENCE [LARGE SCALE GENOMIC DNA]</scope>
    <source>
        <strain evidence="1">TK-2024</strain>
        <tissue evidence="1">Old leaves</tissue>
    </source>
</reference>
<dbReference type="Gene3D" id="3.60.10.10">
    <property type="entry name" value="Endonuclease/exonuclease/phosphatase"/>
    <property type="match status" value="1"/>
</dbReference>
<gene>
    <name evidence="1" type="ORF">V6N11_022241</name>
</gene>
<dbReference type="Proteomes" id="UP001396334">
    <property type="component" value="Unassembled WGS sequence"/>
</dbReference>
<proteinExistence type="predicted"/>
<organism evidence="1 2">
    <name type="scientific">Hibiscus sabdariffa</name>
    <name type="common">roselle</name>
    <dbReference type="NCBI Taxonomy" id="183260"/>
    <lineage>
        <taxon>Eukaryota</taxon>
        <taxon>Viridiplantae</taxon>
        <taxon>Streptophyta</taxon>
        <taxon>Embryophyta</taxon>
        <taxon>Tracheophyta</taxon>
        <taxon>Spermatophyta</taxon>
        <taxon>Magnoliopsida</taxon>
        <taxon>eudicotyledons</taxon>
        <taxon>Gunneridae</taxon>
        <taxon>Pentapetalae</taxon>
        <taxon>rosids</taxon>
        <taxon>malvids</taxon>
        <taxon>Malvales</taxon>
        <taxon>Malvaceae</taxon>
        <taxon>Malvoideae</taxon>
        <taxon>Hibiscus</taxon>
    </lineage>
</organism>
<keyword evidence="2" id="KW-1185">Reference proteome</keyword>
<dbReference type="PANTHER" id="PTHR33710">
    <property type="entry name" value="BNAC02G09200D PROTEIN"/>
    <property type="match status" value="1"/>
</dbReference>
<sequence length="190" mass="21699">MFTNRFYIEPEGNAGGLALWWFNEEGKDDVWNLLASLRDNDNDVWCLMGDFNTVSSQEEKIRGNPFIDSQAKAFHNFIEKCRILEMPIKGGAFTWSNLRSDDDAIIEKLDHVLFNLSWSMMLSKTIGCAQPTIGSDHCPIILILRGWPKNLEEIISLRINGCLIMNAIKLSRRLGRTVRKYQADQACSLN</sequence>
<dbReference type="InterPro" id="IPR036691">
    <property type="entry name" value="Endo/exonu/phosph_ase_sf"/>
</dbReference>
<dbReference type="PANTHER" id="PTHR33710:SF71">
    <property type="entry name" value="ENDONUCLEASE_EXONUCLEASE_PHOSPHATASE DOMAIN-CONTAINING PROTEIN"/>
    <property type="match status" value="1"/>
</dbReference>
<name>A0ABR2TJC4_9ROSI</name>
<comment type="caution">
    <text evidence="1">The sequence shown here is derived from an EMBL/GenBank/DDBJ whole genome shotgun (WGS) entry which is preliminary data.</text>
</comment>